<keyword evidence="1" id="KW-0732">Signal</keyword>
<proteinExistence type="predicted"/>
<protein>
    <submittedName>
        <fullName evidence="2">Uncharacterized protein</fullName>
    </submittedName>
</protein>
<feature type="signal peptide" evidence="1">
    <location>
        <begin position="1"/>
        <end position="22"/>
    </location>
</feature>
<evidence type="ECO:0000256" key="1">
    <source>
        <dbReference type="SAM" id="SignalP"/>
    </source>
</evidence>
<accession>A0AAX4JKL3</accession>
<dbReference type="EMBL" id="CP144098">
    <property type="protein sequence ID" value="WWC85299.1"/>
    <property type="molecule type" value="Genomic_DNA"/>
</dbReference>
<organism evidence="2 3">
    <name type="scientific">Kwoniella dendrophila CBS 6074</name>
    <dbReference type="NCBI Taxonomy" id="1295534"/>
    <lineage>
        <taxon>Eukaryota</taxon>
        <taxon>Fungi</taxon>
        <taxon>Dikarya</taxon>
        <taxon>Basidiomycota</taxon>
        <taxon>Agaricomycotina</taxon>
        <taxon>Tremellomycetes</taxon>
        <taxon>Tremellales</taxon>
        <taxon>Cryptococcaceae</taxon>
        <taxon>Kwoniella</taxon>
    </lineage>
</organism>
<evidence type="ECO:0000313" key="2">
    <source>
        <dbReference type="EMBL" id="WWC85299.1"/>
    </source>
</evidence>
<dbReference type="GeneID" id="91090833"/>
<sequence>MTTFLASVILSTTLLKVVQVNAAFYVGCFDTIIQQQAVGEYLYSSENGPHVDYDWGEYGGVGIYENCFCTDTSPDFSYFLNGDFECQNGINGEFGQANVNANSPQADQWMDGLRHAVSQAHEGLETATCGCYSNSNNWQGLPEDPERCQWEDWHVFVSTALPSGGAKKQLKQKSY</sequence>
<dbReference type="RefSeq" id="XP_066072062.1">
    <property type="nucleotide sequence ID" value="XM_066215965.1"/>
</dbReference>
<dbReference type="AlphaFoldDB" id="A0AAX4JKL3"/>
<keyword evidence="3" id="KW-1185">Reference proteome</keyword>
<reference evidence="2 3" key="1">
    <citation type="submission" date="2024-01" db="EMBL/GenBank/DDBJ databases">
        <title>Comparative genomics of Cryptococcus and Kwoniella reveals pathogenesis evolution and contrasting modes of karyotype evolution via chromosome fusion or intercentromeric recombination.</title>
        <authorList>
            <person name="Coelho M.A."/>
            <person name="David-Palma M."/>
            <person name="Shea T."/>
            <person name="Bowers K."/>
            <person name="McGinley-Smith S."/>
            <person name="Mohammad A.W."/>
            <person name="Gnirke A."/>
            <person name="Yurkov A.M."/>
            <person name="Nowrousian M."/>
            <person name="Sun S."/>
            <person name="Cuomo C.A."/>
            <person name="Heitman J."/>
        </authorList>
    </citation>
    <scope>NUCLEOTIDE SEQUENCE [LARGE SCALE GENOMIC DNA]</scope>
    <source>
        <strain evidence="2 3">CBS 6074</strain>
    </source>
</reference>
<feature type="chain" id="PRO_5043915250" evidence="1">
    <location>
        <begin position="23"/>
        <end position="175"/>
    </location>
</feature>
<dbReference type="Proteomes" id="UP001355207">
    <property type="component" value="Chromosome 1"/>
</dbReference>
<evidence type="ECO:0000313" key="3">
    <source>
        <dbReference type="Proteomes" id="UP001355207"/>
    </source>
</evidence>
<gene>
    <name evidence="2" type="ORF">L201_000161</name>
</gene>
<name>A0AAX4JKL3_9TREE</name>